<sequence length="142" mass="15912">MGDAAAILRDKKIYEFCDQHPRDPDCLCLHPDPVVERIGTDLLLPYYCWYEPCKRTSAKIPTALKHNIERCNVTDCVISLGDVRIEDGALHVNNSCLSSEVALVPAPSRARPLPRIGTRVPVLHPRYLPLCLMLVSLILAIR</sequence>
<evidence type="ECO:0000313" key="1">
    <source>
        <dbReference type="EMBL" id="ATI21177.1"/>
    </source>
</evidence>
<dbReference type="Proteomes" id="UP000318205">
    <property type="component" value="Segment"/>
</dbReference>
<proteinExistence type="predicted"/>
<evidence type="ECO:0000313" key="4">
    <source>
        <dbReference type="Proteomes" id="UP000318205"/>
    </source>
</evidence>
<reference evidence="2 3" key="1">
    <citation type="journal article" date="2017" name="Sci. Rep.">
        <title>Molecular and microscopic characterization of a novel Eastern grey kangaroopox virus genome directly from a clinical sample.</title>
        <authorList>
            <person name="Sarker S."/>
            <person name="Roberts H.K."/>
            <person name="Tidd N."/>
            <person name="Ault S."/>
            <person name="Ladmore G."/>
            <person name="Peters A."/>
            <person name="Forwood J.K."/>
            <person name="Helbig K."/>
            <person name="Raidal S.R."/>
        </authorList>
    </citation>
    <scope>NUCLEOTIDE SEQUENCE [LARGE SCALE GENOMIC DNA]</scope>
    <source>
        <strain evidence="2 3">NSW</strain>
    </source>
</reference>
<reference evidence="1 4" key="2">
    <citation type="journal article" date="2017" name="Virus Res.">
        <title>Complete genomic characterisation of two novel poxviruses (WKPV and EKPV) from western and eastern grey kangaroos.</title>
        <authorList>
            <person name="Bennett M."/>
            <person name="Tu S.L."/>
            <person name="Upton C."/>
            <person name="McArtor C."/>
            <person name="Gillett A."/>
            <person name="Laird T."/>
            <person name="O'Dea M."/>
        </authorList>
    </citation>
    <scope>NUCLEOTIDE SEQUENCE [LARGE SCALE GENOMIC DNA]</scope>
    <source>
        <strain evidence="1">Sunshine Coast</strain>
    </source>
</reference>
<dbReference type="InterPro" id="IPR004251">
    <property type="entry name" value="Pox_virus_G9/A16"/>
</dbReference>
<name>A0A2C9DT44_9POXV</name>
<evidence type="ECO:0000313" key="2">
    <source>
        <dbReference type="EMBL" id="ATX75082.1"/>
    </source>
</evidence>
<protein>
    <submittedName>
        <fullName evidence="1">IMV membrane protein</fullName>
    </submittedName>
</protein>
<organism evidence="1 4">
    <name type="scientific">Eastern grey kangaroopox virus</name>
    <dbReference type="NCBI Taxonomy" id="2042482"/>
    <lineage>
        <taxon>Viruses</taxon>
        <taxon>Varidnaviria</taxon>
        <taxon>Bamfordvirae</taxon>
        <taxon>Nucleocytoviricota</taxon>
        <taxon>Pokkesviricetes</taxon>
        <taxon>Chitovirales</taxon>
        <taxon>Poxviridae</taxon>
        <taxon>Chordopoxvirinae</taxon>
        <taxon>Macropopoxvirus</taxon>
        <taxon>Macropopoxvirus mgiganteuspox</taxon>
        <taxon>Eastern kangaroopox virus</taxon>
    </lineage>
</organism>
<dbReference type="Pfam" id="PF03003">
    <property type="entry name" value="Pox_G9-A16"/>
    <property type="match status" value="1"/>
</dbReference>
<gene>
    <name evidence="2" type="ORF">EKPV-NSW-ORF094</name>
</gene>
<dbReference type="EMBL" id="MF661791">
    <property type="protein sequence ID" value="ATX75082.1"/>
    <property type="molecule type" value="Genomic_DNA"/>
</dbReference>
<accession>A0A2C9DT44</accession>
<dbReference type="EMBL" id="MF467281">
    <property type="protein sequence ID" value="ATI21177.1"/>
    <property type="molecule type" value="Genomic_DNA"/>
</dbReference>
<dbReference type="Proteomes" id="UP000318014">
    <property type="component" value="Genome"/>
</dbReference>
<reference evidence="2" key="3">
    <citation type="submission" date="2018-08" db="EMBL/GenBank/DDBJ databases">
        <authorList>
            <person name="Ferrada E.E."/>
            <person name="Latorre B.A."/>
        </authorList>
    </citation>
    <scope>NUCLEOTIDE SEQUENCE</scope>
    <source>
        <strain evidence="2">NSW</strain>
    </source>
</reference>
<evidence type="ECO:0000313" key="3">
    <source>
        <dbReference type="Proteomes" id="UP000318014"/>
    </source>
</evidence>
<keyword evidence="4" id="KW-1185">Reference proteome</keyword>